<reference evidence="1 2" key="1">
    <citation type="submission" date="2016-09" db="EMBL/GenBank/DDBJ databases">
        <title>Bacillus aquimaris SAMM genome sequence reveals colonization and biosurfactant production capacities.</title>
        <authorList>
            <person name="Waghmode S.R."/>
            <person name="Suryavanshi M.V."/>
        </authorList>
    </citation>
    <scope>NUCLEOTIDE SEQUENCE [LARGE SCALE GENOMIC DNA]</scope>
    <source>
        <strain evidence="1 2">SAMM</strain>
    </source>
</reference>
<proteinExistence type="predicted"/>
<evidence type="ECO:0000313" key="1">
    <source>
        <dbReference type="EMBL" id="OIU69740.1"/>
    </source>
</evidence>
<dbReference type="EMBL" id="MINN01000117">
    <property type="protein sequence ID" value="OIU69740.1"/>
    <property type="molecule type" value="Genomic_DNA"/>
</dbReference>
<dbReference type="GO" id="GO:0005975">
    <property type="term" value="P:carbohydrate metabolic process"/>
    <property type="evidence" value="ECO:0007669"/>
    <property type="project" value="InterPro"/>
</dbReference>
<dbReference type="Proteomes" id="UP000182062">
    <property type="component" value="Unassembled WGS sequence"/>
</dbReference>
<accession>A0A1J6VZF9</accession>
<protein>
    <submittedName>
        <fullName evidence="1">Uncharacterized protein</fullName>
    </submittedName>
</protein>
<dbReference type="SUPFAM" id="SSF48208">
    <property type="entry name" value="Six-hairpin glycosidases"/>
    <property type="match status" value="1"/>
</dbReference>
<keyword evidence="2" id="KW-1185">Reference proteome</keyword>
<comment type="caution">
    <text evidence="1">The sequence shown here is derived from an EMBL/GenBank/DDBJ whole genome shotgun (WGS) entry which is preliminary data.</text>
</comment>
<sequence length="640" mass="72638">MNRIKLAIITSVPETDLILVLLNSEADTTILKPTDLRRGQLDQFDSFAILGGTQDLPLLLDPRDRNPLEAQIKKGKKVFVEYTASIGNVYFSKPESTRYERLVYTSTDIQTLETGTVLDDQCGMRIKPHEISCTKNTPILQFCRIDTHDFIEVSKSTVSIISDRALWLDDPENLLICSFRLSNFKKARYAPWPDIKNVIEFITGWLVDKPVSLQDYPPSYETQLSSQHSSFENQIKETTQQAMSWFENASILVKDGKGGAIEGLGTEIHPDGTQRISTTLRADCIGEISLSYLLDYMHNGNRESLQISDNLTDFIFENYLCQSGDHLSGMMRWTHEAWGVCYQDDVARAVIPQLLKCLYLKSDDHLAQCINALKFLTATTGTDGTRVFRTDNLDLTPEKINELKESPGDLPSAHYNAYYHAALLLAYKLTNIEEFKTTAVTGLTTIMNVYPDTTREQSETQEYCRLILPLSWLYWVTKEEEHKAWLYRVRDDLMERMHQGGGFLEWDTGYKASMRHAMGEGESSLLTKNGDPVIDLLYSNNWLPMAFIQAWWITGDEAFKELWEESARFFANAQIRSGNRLINGAWARAYDVTRKEVFGSPADSGWGPWAVESGWTVAEVTSGLYMGLVEERLASFHKGG</sequence>
<organism evidence="1 2">
    <name type="scientific">Rossellomorea aquimaris</name>
    <dbReference type="NCBI Taxonomy" id="189382"/>
    <lineage>
        <taxon>Bacteria</taxon>
        <taxon>Bacillati</taxon>
        <taxon>Bacillota</taxon>
        <taxon>Bacilli</taxon>
        <taxon>Bacillales</taxon>
        <taxon>Bacillaceae</taxon>
        <taxon>Rossellomorea</taxon>
    </lineage>
</organism>
<dbReference type="OrthoDB" id="2765619at2"/>
<evidence type="ECO:0000313" key="2">
    <source>
        <dbReference type="Proteomes" id="UP000182062"/>
    </source>
</evidence>
<dbReference type="InterPro" id="IPR008928">
    <property type="entry name" value="6-hairpin_glycosidase_sf"/>
</dbReference>
<name>A0A1J6VZF9_9BACI</name>
<dbReference type="AlphaFoldDB" id="A0A1J6VZF9"/>
<gene>
    <name evidence="1" type="ORF">BHE18_02150</name>
</gene>
<dbReference type="RefSeq" id="WP_071619844.1">
    <property type="nucleotide sequence ID" value="NZ_MINN01000117.1"/>
</dbReference>